<keyword evidence="3" id="KW-0862">Zinc</keyword>
<dbReference type="PROSITE" id="PS00518">
    <property type="entry name" value="ZF_RING_1"/>
    <property type="match status" value="1"/>
</dbReference>
<evidence type="ECO:0000313" key="6">
    <source>
        <dbReference type="EMBL" id="QHU02842.1"/>
    </source>
</evidence>
<dbReference type="GO" id="GO:0008270">
    <property type="term" value="F:zinc ion binding"/>
    <property type="evidence" value="ECO:0007669"/>
    <property type="project" value="UniProtKB-KW"/>
</dbReference>
<sequence>MSISNLGGNHTTRRINDEATTVIADTLLHTHLEPDWESIAVTIRRALCIKIKVPLHQLHYKIFYDKIHQKWLDNKDIRDNANKSKTITNHPHIECGKCHDTFQLDGHNKLTTLLCGHHFCSECIFEHIGNDTYPRCPADGCGCCVFSSAFDQEASLHSETEADGEIAVSNTELRINAKRMRRRRERLAKRDRMRQSKAPSP</sequence>
<feature type="compositionally biased region" description="Basic residues" evidence="4">
    <location>
        <begin position="178"/>
        <end position="187"/>
    </location>
</feature>
<dbReference type="InterPro" id="IPR001841">
    <property type="entry name" value="Znf_RING"/>
</dbReference>
<dbReference type="AlphaFoldDB" id="A0A6C0JB14"/>
<reference evidence="6" key="1">
    <citation type="journal article" date="2020" name="Nature">
        <title>Giant virus diversity and host interactions through global metagenomics.</title>
        <authorList>
            <person name="Schulz F."/>
            <person name="Roux S."/>
            <person name="Paez-Espino D."/>
            <person name="Jungbluth S."/>
            <person name="Walsh D.A."/>
            <person name="Denef V.J."/>
            <person name="McMahon K.D."/>
            <person name="Konstantinidis K.T."/>
            <person name="Eloe-Fadrosh E.A."/>
            <person name="Kyrpides N.C."/>
            <person name="Woyke T."/>
        </authorList>
    </citation>
    <scope>NUCLEOTIDE SEQUENCE</scope>
    <source>
        <strain evidence="6">GVMAG-M-3300025880-76</strain>
    </source>
</reference>
<dbReference type="PROSITE" id="PS50089">
    <property type="entry name" value="ZF_RING_2"/>
    <property type="match status" value="1"/>
</dbReference>
<dbReference type="InterPro" id="IPR013083">
    <property type="entry name" value="Znf_RING/FYVE/PHD"/>
</dbReference>
<feature type="region of interest" description="Disordered" evidence="4">
    <location>
        <begin position="178"/>
        <end position="201"/>
    </location>
</feature>
<dbReference type="EMBL" id="MN740364">
    <property type="protein sequence ID" value="QHU02842.1"/>
    <property type="molecule type" value="Genomic_DNA"/>
</dbReference>
<evidence type="ECO:0000256" key="1">
    <source>
        <dbReference type="ARBA" id="ARBA00022723"/>
    </source>
</evidence>
<evidence type="ECO:0000256" key="3">
    <source>
        <dbReference type="ARBA" id="ARBA00022833"/>
    </source>
</evidence>
<keyword evidence="2" id="KW-0863">Zinc-finger</keyword>
<evidence type="ECO:0000256" key="2">
    <source>
        <dbReference type="ARBA" id="ARBA00022771"/>
    </source>
</evidence>
<evidence type="ECO:0000259" key="5">
    <source>
        <dbReference type="PROSITE" id="PS50089"/>
    </source>
</evidence>
<name>A0A6C0JB14_9ZZZZ</name>
<organism evidence="6">
    <name type="scientific">viral metagenome</name>
    <dbReference type="NCBI Taxonomy" id="1070528"/>
    <lineage>
        <taxon>unclassified sequences</taxon>
        <taxon>metagenomes</taxon>
        <taxon>organismal metagenomes</taxon>
    </lineage>
</organism>
<proteinExistence type="predicted"/>
<evidence type="ECO:0000256" key="4">
    <source>
        <dbReference type="SAM" id="MobiDB-lite"/>
    </source>
</evidence>
<protein>
    <recommendedName>
        <fullName evidence="5">RING-type domain-containing protein</fullName>
    </recommendedName>
</protein>
<dbReference type="InterPro" id="IPR017907">
    <property type="entry name" value="Znf_RING_CS"/>
</dbReference>
<feature type="domain" description="RING-type" evidence="5">
    <location>
        <begin position="95"/>
        <end position="139"/>
    </location>
</feature>
<accession>A0A6C0JB14</accession>
<dbReference type="Gene3D" id="3.30.40.10">
    <property type="entry name" value="Zinc/RING finger domain, C3HC4 (zinc finger)"/>
    <property type="match status" value="1"/>
</dbReference>
<dbReference type="SUPFAM" id="SSF57850">
    <property type="entry name" value="RING/U-box"/>
    <property type="match status" value="1"/>
</dbReference>
<dbReference type="SMART" id="SM00184">
    <property type="entry name" value="RING"/>
    <property type="match status" value="1"/>
</dbReference>
<keyword evidence="1" id="KW-0479">Metal-binding</keyword>